<evidence type="ECO:0000256" key="4">
    <source>
        <dbReference type="ARBA" id="ARBA00011503"/>
    </source>
</evidence>
<dbReference type="PANTHER" id="PTHR38096:SF1">
    <property type="entry name" value="ENTEROBACTIN SYNTHASE COMPONENT D"/>
    <property type="match status" value="1"/>
</dbReference>
<dbReference type="Pfam" id="PF01648">
    <property type="entry name" value="ACPS"/>
    <property type="match status" value="1"/>
</dbReference>
<dbReference type="EMBL" id="JAKJPO010000005">
    <property type="protein sequence ID" value="MCF7222335.1"/>
    <property type="molecule type" value="Genomic_DNA"/>
</dbReference>
<evidence type="ECO:0000256" key="9">
    <source>
        <dbReference type="ARBA" id="ARBA00031996"/>
    </source>
</evidence>
<evidence type="ECO:0000256" key="3">
    <source>
        <dbReference type="ARBA" id="ARBA00008342"/>
    </source>
</evidence>
<comment type="function">
    <text evidence="1">Involved in the biosynthesis of the siderophore enterobactin (enterochelin), which is a macrocyclic trimeric lactone of N-(2,3-dihydroxybenzoyl)-serine. The serine trilactone serves as a scaffolding for the three catechol functionalities that provide hexadentate coordination for the tightly ligated iron(2+) atoms. Plays an essential role in the assembly of the enterobactin by catalyzing the transfer of the 4'-phosphopantetheine (Ppant) moiety from coenzyme A to the apo-domains of both EntB (ArCP domain) and EntF (PCP domain) to yield their holo-forms which make them competent for the activation of 2,3-dihydroxybenzoate (DHB) and L-serine, respectively.</text>
</comment>
<evidence type="ECO:0000256" key="2">
    <source>
        <dbReference type="ARBA" id="ARBA00004993"/>
    </source>
</evidence>
<evidence type="ECO:0000256" key="11">
    <source>
        <dbReference type="ARBA" id="ARBA00049191"/>
    </source>
</evidence>
<reference evidence="15 16" key="1">
    <citation type="submission" date="2022-01" db="EMBL/GenBank/DDBJ databases">
        <title>Lysobacter chinensis sp. nov., a bacterium isolated from cow dung compost.</title>
        <authorList>
            <person name="Liu Y."/>
        </authorList>
    </citation>
    <scope>NUCLEOTIDE SEQUENCE [LARGE SCALE GENOMIC DNA]</scope>
    <source>
        <strain evidence="15 16">TLK-CK17</strain>
    </source>
</reference>
<comment type="pathway">
    <text evidence="2">Siderophore biosynthesis; enterobactin biosynthesis.</text>
</comment>
<evidence type="ECO:0000256" key="10">
    <source>
        <dbReference type="ARBA" id="ARBA00049176"/>
    </source>
</evidence>
<evidence type="ECO:0000256" key="6">
    <source>
        <dbReference type="ARBA" id="ARBA00022679"/>
    </source>
</evidence>
<evidence type="ECO:0000256" key="7">
    <source>
        <dbReference type="ARBA" id="ARBA00023191"/>
    </source>
</evidence>
<dbReference type="InterPro" id="IPR037143">
    <property type="entry name" value="4-PPantetheinyl_Trfase_dom_sf"/>
</dbReference>
<evidence type="ECO:0000256" key="12">
    <source>
        <dbReference type="SAM" id="MobiDB-lite"/>
    </source>
</evidence>
<protein>
    <recommendedName>
        <fullName evidence="5">Enterobactin synthase component D</fullName>
    </recommendedName>
    <alternativeName>
        <fullName evidence="8">4'-phosphopantetheinyl transferase EntD</fullName>
    </alternativeName>
    <alternativeName>
        <fullName evidence="9">Enterochelin synthase D</fullName>
    </alternativeName>
</protein>
<keyword evidence="6 15" id="KW-0808">Transferase</keyword>
<dbReference type="GO" id="GO:0016740">
    <property type="term" value="F:transferase activity"/>
    <property type="evidence" value="ECO:0007669"/>
    <property type="project" value="UniProtKB-KW"/>
</dbReference>
<evidence type="ECO:0000256" key="8">
    <source>
        <dbReference type="ARBA" id="ARBA00029894"/>
    </source>
</evidence>
<feature type="domain" description="4'-phosphopantetheinyl transferase" evidence="13">
    <location>
        <begin position="135"/>
        <end position="224"/>
    </location>
</feature>
<organism evidence="15 16">
    <name type="scientific">Marilutibacter chinensis</name>
    <dbReference type="NCBI Taxonomy" id="2912247"/>
    <lineage>
        <taxon>Bacteria</taxon>
        <taxon>Pseudomonadati</taxon>
        <taxon>Pseudomonadota</taxon>
        <taxon>Gammaproteobacteria</taxon>
        <taxon>Lysobacterales</taxon>
        <taxon>Lysobacteraceae</taxon>
        <taxon>Marilutibacter</taxon>
    </lineage>
</organism>
<accession>A0ABS9HW10</accession>
<sequence>MTTPLDAGPAPHAGSAPQGHYRDRPAAELEPLLSDSAPGLSWHAVGFDGECPFAMFEGHLPADMRRISPKRITEFLAGRYCAERALALAGGRAGQWLPRGEDRLPVWPPGWTGSISHANGIAASAVVASAPGRVLGLDVERWVEPDQAMQIQAMIATPGELSLLSMLPPERALIVLFSAKEALFKALYRQAQRFMEFSAARLVGVADGELMLQLSERWSEDWARGMLLPVRYLPMDTHVFTAVSIDSGVAPASSASARDRP</sequence>
<dbReference type="PANTHER" id="PTHR38096">
    <property type="entry name" value="ENTEROBACTIN SYNTHASE COMPONENT D"/>
    <property type="match status" value="1"/>
</dbReference>
<comment type="caution">
    <text evidence="15">The sequence shown here is derived from an EMBL/GenBank/DDBJ whole genome shotgun (WGS) entry which is preliminary data.</text>
</comment>
<comment type="catalytic activity">
    <reaction evidence="11">
        <text>apo-[peptidyl-carrier protein] + CoA = holo-[peptidyl-carrier protein] + adenosine 3',5'-bisphosphate + H(+)</text>
        <dbReference type="Rhea" id="RHEA:46228"/>
        <dbReference type="Rhea" id="RHEA-COMP:11479"/>
        <dbReference type="Rhea" id="RHEA-COMP:11480"/>
        <dbReference type="ChEBI" id="CHEBI:15378"/>
        <dbReference type="ChEBI" id="CHEBI:29999"/>
        <dbReference type="ChEBI" id="CHEBI:57287"/>
        <dbReference type="ChEBI" id="CHEBI:58343"/>
        <dbReference type="ChEBI" id="CHEBI:64479"/>
    </reaction>
</comment>
<proteinExistence type="inferred from homology"/>
<dbReference type="Pfam" id="PF17837">
    <property type="entry name" value="4PPT_N"/>
    <property type="match status" value="1"/>
</dbReference>
<dbReference type="InterPro" id="IPR041354">
    <property type="entry name" value="4PPT_N"/>
</dbReference>
<dbReference type="InterPro" id="IPR003542">
    <property type="entry name" value="Enbac_synth_compD-like"/>
</dbReference>
<dbReference type="RefSeq" id="WP_237054846.1">
    <property type="nucleotide sequence ID" value="NZ_JAKJPO010000005.1"/>
</dbReference>
<evidence type="ECO:0000313" key="16">
    <source>
        <dbReference type="Proteomes" id="UP001430796"/>
    </source>
</evidence>
<dbReference type="InterPro" id="IPR008278">
    <property type="entry name" value="4-PPantetheinyl_Trfase_dom"/>
</dbReference>
<reference evidence="16" key="2">
    <citation type="submission" date="2022-01" db="EMBL/GenBank/DDBJ databases">
        <title>Lysobacter chinensis sp. nov., a bacterium isolated from cow dung compost.</title>
        <authorList>
            <person name="Zhou L.Y."/>
        </authorList>
    </citation>
    <scope>NUCLEOTIDE SEQUENCE [LARGE SCALE GENOMIC DNA]</scope>
    <source>
        <strain evidence="16">TLK-CK17</strain>
    </source>
</reference>
<name>A0ABS9HW10_9GAMM</name>
<comment type="subunit">
    <text evidence="4">EntB, EntD, EntE, and EntF form a multienzyme complex called enterobactin synthase.</text>
</comment>
<reference evidence="15 16" key="3">
    <citation type="submission" date="2022-01" db="EMBL/GenBank/DDBJ databases">
        <authorList>
            <person name="Zhou L.Y."/>
        </authorList>
    </citation>
    <scope>NUCLEOTIDE SEQUENCE [LARGE SCALE GENOMIC DNA]</scope>
    <source>
        <strain evidence="15 16">TLK-CK17</strain>
    </source>
</reference>
<evidence type="ECO:0000313" key="15">
    <source>
        <dbReference type="EMBL" id="MCF7222335.1"/>
    </source>
</evidence>
<evidence type="ECO:0000259" key="13">
    <source>
        <dbReference type="Pfam" id="PF01648"/>
    </source>
</evidence>
<keyword evidence="7" id="KW-0259">Enterobactin biosynthesis</keyword>
<evidence type="ECO:0000256" key="5">
    <source>
        <dbReference type="ARBA" id="ARBA00019087"/>
    </source>
</evidence>
<dbReference type="Gene3D" id="3.90.470.20">
    <property type="entry name" value="4'-phosphopantetheinyl transferase domain"/>
    <property type="match status" value="1"/>
</dbReference>
<feature type="region of interest" description="Disordered" evidence="12">
    <location>
        <begin position="1"/>
        <end position="22"/>
    </location>
</feature>
<evidence type="ECO:0000256" key="1">
    <source>
        <dbReference type="ARBA" id="ARBA00003937"/>
    </source>
</evidence>
<dbReference type="PRINTS" id="PR01399">
    <property type="entry name" value="ENTSNTHTASED"/>
</dbReference>
<feature type="domain" description="4'-phosphopantetheinyl transferase N-terminal" evidence="14">
    <location>
        <begin position="65"/>
        <end position="126"/>
    </location>
</feature>
<comment type="similarity">
    <text evidence="3">Belongs to the P-Pant transferase superfamily. EntD family.</text>
</comment>
<dbReference type="SUPFAM" id="SSF56214">
    <property type="entry name" value="4'-phosphopantetheinyl transferase"/>
    <property type="match status" value="1"/>
</dbReference>
<dbReference type="Proteomes" id="UP001430796">
    <property type="component" value="Unassembled WGS sequence"/>
</dbReference>
<evidence type="ECO:0000259" key="14">
    <source>
        <dbReference type="Pfam" id="PF17837"/>
    </source>
</evidence>
<keyword evidence="16" id="KW-1185">Reference proteome</keyword>
<gene>
    <name evidence="15" type="ORF">L3V18_11135</name>
</gene>
<comment type="catalytic activity">
    <reaction evidence="10">
        <text>apo-[aryl-carrier protein] + CoA = holo-[aryl-carrier protein] + adenosine 3',5'-bisphosphate + H(+)</text>
        <dbReference type="Rhea" id="RHEA:48404"/>
        <dbReference type="Rhea" id="RHEA-COMP:15903"/>
        <dbReference type="Rhea" id="RHEA-COMP:17557"/>
        <dbReference type="ChEBI" id="CHEBI:15378"/>
        <dbReference type="ChEBI" id="CHEBI:29999"/>
        <dbReference type="ChEBI" id="CHEBI:57287"/>
        <dbReference type="ChEBI" id="CHEBI:58343"/>
        <dbReference type="ChEBI" id="CHEBI:64479"/>
    </reaction>
</comment>